<evidence type="ECO:0000256" key="4">
    <source>
        <dbReference type="ARBA" id="ARBA00023027"/>
    </source>
</evidence>
<evidence type="ECO:0000256" key="10">
    <source>
        <dbReference type="PIRSR" id="PIRSR000112-2"/>
    </source>
</evidence>
<feature type="binding site" evidence="11">
    <location>
        <position position="40"/>
    </location>
    <ligand>
        <name>NAD(+)</name>
        <dbReference type="ChEBI" id="CHEBI:57540"/>
    </ligand>
</feature>
<sequence length="368" mass="39162">MVNSTTRAFGSPLRYIQGPGEFNHLPEYTAAYGNACVLIDSFLYPTLNAQLEKAYQGAETSFVSIQFQGECCDEEVAHISEVAKAHNASLIVGVGGGKTLDTAKLCSDTMGVPVIIVPSSASTDAPVSEIAVVYTAGGEYIGSRKMKHNANLVLVDSEIIVKAPKRLFVAGMGDALATYLEALACDRSDSPNYIGSGHRRCKAGMAIAQSCWDILFADGRSALSALEQGVVTEALENVIEANTLLSGLGFLNTGLATAHGIHSGLTALASTHSFLHGEKVAFGVVCQMVLENTPTKTVDQVMRFMVDIGLPVTLEQLNVEPTYENVMAIARKTADGPLVHQEPFLVTTQSVYNAILVADKLGRTYRGL</sequence>
<dbReference type="GO" id="GO:0008888">
    <property type="term" value="F:glycerol dehydrogenase (NAD+) activity"/>
    <property type="evidence" value="ECO:0007669"/>
    <property type="project" value="UniProtKB-EC"/>
</dbReference>
<comment type="similarity">
    <text evidence="1">Belongs to the iron-containing alcohol dehydrogenase family.</text>
</comment>
<evidence type="ECO:0000313" key="14">
    <source>
        <dbReference type="Proteomes" id="UP000515960"/>
    </source>
</evidence>
<feature type="binding site" evidence="9">
    <location>
        <position position="259"/>
    </location>
    <ligand>
        <name>glycerol</name>
        <dbReference type="ChEBI" id="CHEBI:17754"/>
    </ligand>
</feature>
<dbReference type="InterPro" id="IPR018211">
    <property type="entry name" value="ADH_Fe_CS"/>
</dbReference>
<feature type="binding site" evidence="10">
    <location>
        <position position="124"/>
    </location>
    <ligand>
        <name>glycerol</name>
        <dbReference type="ChEBI" id="CHEBI:17754"/>
    </ligand>
</feature>
<evidence type="ECO:0000256" key="2">
    <source>
        <dbReference type="ARBA" id="ARBA00022723"/>
    </source>
</evidence>
<dbReference type="PANTHER" id="PTHR43616">
    <property type="entry name" value="GLYCEROL DEHYDROGENASE"/>
    <property type="match status" value="1"/>
</dbReference>
<dbReference type="Gene3D" id="1.20.1090.10">
    <property type="entry name" value="Dehydroquinate synthase-like - alpha domain"/>
    <property type="match status" value="1"/>
</dbReference>
<proteinExistence type="inferred from homology"/>
<evidence type="ECO:0000256" key="9">
    <source>
        <dbReference type="PIRSR" id="PIRSR000112-1"/>
    </source>
</evidence>
<name>A0A7G9B2U7_9FIRM</name>
<keyword evidence="14" id="KW-1185">Reference proteome</keyword>
<dbReference type="NCBIfam" id="NF006941">
    <property type="entry name" value="PRK09423.1"/>
    <property type="match status" value="1"/>
</dbReference>
<reference evidence="13 14" key="1">
    <citation type="submission" date="2020-08" db="EMBL/GenBank/DDBJ databases">
        <authorList>
            <person name="Liu C."/>
            <person name="Sun Q."/>
        </authorList>
    </citation>
    <scope>NUCLEOTIDE SEQUENCE [LARGE SCALE GENOMIC DNA]</scope>
    <source>
        <strain evidence="13 14">NSJ-62</strain>
    </source>
</reference>
<dbReference type="KEGG" id="ohi:H8790_10510"/>
<keyword evidence="3" id="KW-0560">Oxidoreductase</keyword>
<evidence type="ECO:0000256" key="3">
    <source>
        <dbReference type="ARBA" id="ARBA00023002"/>
    </source>
</evidence>
<dbReference type="PIRSF" id="PIRSF000112">
    <property type="entry name" value="Glycerol_dehydrogenase"/>
    <property type="match status" value="1"/>
</dbReference>
<evidence type="ECO:0000256" key="1">
    <source>
        <dbReference type="ARBA" id="ARBA00007358"/>
    </source>
</evidence>
<feature type="binding site" evidence="11">
    <location>
        <begin position="97"/>
        <end position="101"/>
    </location>
    <ligand>
        <name>NAD(+)</name>
        <dbReference type="ChEBI" id="CHEBI:57540"/>
    </ligand>
</feature>
<evidence type="ECO:0000256" key="6">
    <source>
        <dbReference type="ARBA" id="ARBA00039147"/>
    </source>
</evidence>
<keyword evidence="4 11" id="KW-0520">NAD</keyword>
<dbReference type="AlphaFoldDB" id="A0A7G9B2U7"/>
<dbReference type="Gene3D" id="3.40.50.1970">
    <property type="match status" value="1"/>
</dbReference>
<dbReference type="Pfam" id="PF00465">
    <property type="entry name" value="Fe-ADH"/>
    <property type="match status" value="1"/>
</dbReference>
<dbReference type="EC" id="1.1.1.6" evidence="6"/>
<dbReference type="GO" id="GO:0046872">
    <property type="term" value="F:metal ion binding"/>
    <property type="evidence" value="ECO:0007669"/>
    <property type="project" value="UniProtKB-KW"/>
</dbReference>
<dbReference type="InterPro" id="IPR016205">
    <property type="entry name" value="Glycerol_DH"/>
</dbReference>
<dbReference type="RefSeq" id="WP_187332458.1">
    <property type="nucleotide sequence ID" value="NZ_CP060490.1"/>
</dbReference>
<comment type="catalytic activity">
    <reaction evidence="8">
        <text>glycerol + NAD(+) = dihydroxyacetone + NADH + H(+)</text>
        <dbReference type="Rhea" id="RHEA:13769"/>
        <dbReference type="ChEBI" id="CHEBI:15378"/>
        <dbReference type="ChEBI" id="CHEBI:16016"/>
        <dbReference type="ChEBI" id="CHEBI:17754"/>
        <dbReference type="ChEBI" id="CHEBI:57540"/>
        <dbReference type="ChEBI" id="CHEBI:57945"/>
        <dbReference type="EC" id="1.1.1.6"/>
    </reaction>
</comment>
<dbReference type="CDD" id="cd08170">
    <property type="entry name" value="GlyDH"/>
    <property type="match status" value="1"/>
</dbReference>
<dbReference type="EMBL" id="CP060490">
    <property type="protein sequence ID" value="QNL43878.1"/>
    <property type="molecule type" value="Genomic_DNA"/>
</dbReference>
<protein>
    <recommendedName>
        <fullName evidence="7">Glycerol dehydrogenase</fullName>
        <ecNumber evidence="6">1.1.1.6</ecNumber>
    </recommendedName>
</protein>
<evidence type="ECO:0000256" key="5">
    <source>
        <dbReference type="ARBA" id="ARBA00037918"/>
    </source>
</evidence>
<dbReference type="SUPFAM" id="SSF56796">
    <property type="entry name" value="Dehydroquinate synthase-like"/>
    <property type="match status" value="1"/>
</dbReference>
<dbReference type="PANTHER" id="PTHR43616:SF5">
    <property type="entry name" value="GLYCEROL DEHYDROGENASE 1"/>
    <property type="match status" value="1"/>
</dbReference>
<feature type="binding site" evidence="9">
    <location>
        <position position="174"/>
    </location>
    <ligand>
        <name>glycerol</name>
        <dbReference type="ChEBI" id="CHEBI:17754"/>
    </ligand>
</feature>
<feature type="binding site" evidence="11">
    <location>
        <position position="128"/>
    </location>
    <ligand>
        <name>NAD(+)</name>
        <dbReference type="ChEBI" id="CHEBI:57540"/>
    </ligand>
</feature>
<comment type="cofactor">
    <cofactor evidence="9">
        <name>Zn(2+)</name>
        <dbReference type="ChEBI" id="CHEBI:29105"/>
    </cofactor>
    <text evidence="9">Binds 1 zinc ion per subunit.</text>
</comment>
<dbReference type="Proteomes" id="UP000515960">
    <property type="component" value="Chromosome"/>
</dbReference>
<evidence type="ECO:0000256" key="11">
    <source>
        <dbReference type="PIRSR" id="PIRSR000112-3"/>
    </source>
</evidence>
<evidence type="ECO:0000259" key="12">
    <source>
        <dbReference type="Pfam" id="PF00465"/>
    </source>
</evidence>
<organism evidence="13 14">
    <name type="scientific">Oscillibacter hominis</name>
    <dbReference type="NCBI Taxonomy" id="2763056"/>
    <lineage>
        <taxon>Bacteria</taxon>
        <taxon>Bacillati</taxon>
        <taxon>Bacillota</taxon>
        <taxon>Clostridia</taxon>
        <taxon>Eubacteriales</taxon>
        <taxon>Oscillospiraceae</taxon>
        <taxon>Oscillibacter</taxon>
    </lineage>
</organism>
<feature type="binding site" evidence="11">
    <location>
        <position position="134"/>
    </location>
    <ligand>
        <name>NAD(+)</name>
        <dbReference type="ChEBI" id="CHEBI:57540"/>
    </ligand>
</feature>
<feature type="binding site" evidence="9">
    <location>
        <position position="276"/>
    </location>
    <ligand>
        <name>glycerol</name>
        <dbReference type="ChEBI" id="CHEBI:17754"/>
    </ligand>
</feature>
<comment type="pathway">
    <text evidence="5">Polyol metabolism; glycerol fermentation; glycerone phosphate from glycerol (oxidative route): step 1/2.</text>
</comment>
<evidence type="ECO:0000256" key="8">
    <source>
        <dbReference type="ARBA" id="ARBA00049006"/>
    </source>
</evidence>
<evidence type="ECO:0000256" key="7">
    <source>
        <dbReference type="ARBA" id="ARBA00040132"/>
    </source>
</evidence>
<evidence type="ECO:0000313" key="13">
    <source>
        <dbReference type="EMBL" id="QNL43878.1"/>
    </source>
</evidence>
<dbReference type="InterPro" id="IPR001670">
    <property type="entry name" value="ADH_Fe/GldA"/>
</dbReference>
<dbReference type="PROSITE" id="PS00913">
    <property type="entry name" value="ADH_IRON_1"/>
    <property type="match status" value="1"/>
</dbReference>
<keyword evidence="9" id="KW-0862">Zinc</keyword>
<keyword evidence="2 9" id="KW-0479">Metal-binding</keyword>
<feature type="domain" description="Alcohol dehydrogenase iron-type/glycerol dehydrogenase GldA" evidence="12">
    <location>
        <begin position="12"/>
        <end position="156"/>
    </location>
</feature>
<gene>
    <name evidence="13" type="ORF">H8790_10510</name>
</gene>
<accession>A0A7G9B2U7</accession>